<sequence length="125" mass="12498">MTEITSTTKILTGGVGKSEVAGTVTGLGLPGVEIVLSNDMDAAVQLRAGRADYFLGTCHTGAGASLGVLVGLLGAAACHTFGRSVPTAEQIDALLDEGKKVFGFAVDQIDAVAPALARAIAARTA</sequence>
<accession>A0A371PY78</accession>
<evidence type="ECO:0000313" key="2">
    <source>
        <dbReference type="Proteomes" id="UP000262477"/>
    </source>
</evidence>
<dbReference type="EMBL" id="QUAC01000214">
    <property type="protein sequence ID" value="REK87435.1"/>
    <property type="molecule type" value="Genomic_DNA"/>
</dbReference>
<name>A0A371PY78_STRIH</name>
<evidence type="ECO:0000313" key="1">
    <source>
        <dbReference type="EMBL" id="REK87435.1"/>
    </source>
</evidence>
<protein>
    <submittedName>
        <fullName evidence="1">DUF2620 family protein</fullName>
    </submittedName>
</protein>
<keyword evidence="2" id="KW-1185">Reference proteome</keyword>
<dbReference type="AlphaFoldDB" id="A0A371PY78"/>
<dbReference type="Proteomes" id="UP000262477">
    <property type="component" value="Unassembled WGS sequence"/>
</dbReference>
<organism evidence="1 2">
    <name type="scientific">Streptomyces inhibens</name>
    <dbReference type="NCBI Taxonomy" id="2293571"/>
    <lineage>
        <taxon>Bacteria</taxon>
        <taxon>Bacillati</taxon>
        <taxon>Actinomycetota</taxon>
        <taxon>Actinomycetes</taxon>
        <taxon>Kitasatosporales</taxon>
        <taxon>Streptomycetaceae</taxon>
        <taxon>Streptomyces</taxon>
    </lineage>
</organism>
<gene>
    <name evidence="1" type="ORF">DY245_26815</name>
</gene>
<proteinExistence type="predicted"/>
<dbReference type="Pfam" id="PF10941">
    <property type="entry name" value="DUF2620"/>
    <property type="match status" value="1"/>
</dbReference>
<dbReference type="InterPro" id="IPR021238">
    <property type="entry name" value="DUF2620"/>
</dbReference>
<reference evidence="1 2" key="1">
    <citation type="submission" date="2018-08" db="EMBL/GenBank/DDBJ databases">
        <title>Streptomyces NEAU-D10 sp. nov., a novel Actinomycete isolated from soil.</title>
        <authorList>
            <person name="Jin L."/>
        </authorList>
    </citation>
    <scope>NUCLEOTIDE SEQUENCE [LARGE SCALE GENOMIC DNA]</scope>
    <source>
        <strain evidence="1 2">NEAU-D10</strain>
    </source>
</reference>
<comment type="caution">
    <text evidence="1">The sequence shown here is derived from an EMBL/GenBank/DDBJ whole genome shotgun (WGS) entry which is preliminary data.</text>
</comment>
<dbReference type="OrthoDB" id="5191605at2"/>